<name>A0AAD6Q271_9ROSI</name>
<gene>
    <name evidence="1" type="ORF">NC653_030518</name>
</gene>
<dbReference type="Proteomes" id="UP001164929">
    <property type="component" value="Chromosome 13"/>
</dbReference>
<protein>
    <submittedName>
        <fullName evidence="1">Uncharacterized protein</fullName>
    </submittedName>
</protein>
<evidence type="ECO:0000313" key="2">
    <source>
        <dbReference type="Proteomes" id="UP001164929"/>
    </source>
</evidence>
<sequence>MSKFQPPLNGLISFKTSQFLYFLCHSSPQIMHRQHAVEKCQEKIKSIFINSKNGVLGIRFQSFVAIPPHPFVGIDMRPVSKTYPAALLLPGESLTSGLEQRQLLPRPWSVSTTHHSKTIEIDDAHYPDTVHLDNHIWVNCALQSVQELKQKELQVFHKLESSV</sequence>
<dbReference type="AlphaFoldDB" id="A0AAD6Q271"/>
<proteinExistence type="predicted"/>
<dbReference type="EMBL" id="JAQIZT010000013">
    <property type="protein sequence ID" value="KAJ6974438.1"/>
    <property type="molecule type" value="Genomic_DNA"/>
</dbReference>
<comment type="caution">
    <text evidence="1">The sequence shown here is derived from an EMBL/GenBank/DDBJ whole genome shotgun (WGS) entry which is preliminary data.</text>
</comment>
<organism evidence="1 2">
    <name type="scientific">Populus alba x Populus x berolinensis</name>
    <dbReference type="NCBI Taxonomy" id="444605"/>
    <lineage>
        <taxon>Eukaryota</taxon>
        <taxon>Viridiplantae</taxon>
        <taxon>Streptophyta</taxon>
        <taxon>Embryophyta</taxon>
        <taxon>Tracheophyta</taxon>
        <taxon>Spermatophyta</taxon>
        <taxon>Magnoliopsida</taxon>
        <taxon>eudicotyledons</taxon>
        <taxon>Gunneridae</taxon>
        <taxon>Pentapetalae</taxon>
        <taxon>rosids</taxon>
        <taxon>fabids</taxon>
        <taxon>Malpighiales</taxon>
        <taxon>Salicaceae</taxon>
        <taxon>Saliceae</taxon>
        <taxon>Populus</taxon>
    </lineage>
</organism>
<keyword evidence="2" id="KW-1185">Reference proteome</keyword>
<reference evidence="1" key="1">
    <citation type="journal article" date="2023" name="Mol. Ecol. Resour.">
        <title>Chromosome-level genome assembly of a triploid poplar Populus alba 'Berolinensis'.</title>
        <authorList>
            <person name="Chen S."/>
            <person name="Yu Y."/>
            <person name="Wang X."/>
            <person name="Wang S."/>
            <person name="Zhang T."/>
            <person name="Zhou Y."/>
            <person name="He R."/>
            <person name="Meng N."/>
            <person name="Wang Y."/>
            <person name="Liu W."/>
            <person name="Liu Z."/>
            <person name="Liu J."/>
            <person name="Guo Q."/>
            <person name="Huang H."/>
            <person name="Sederoff R.R."/>
            <person name="Wang G."/>
            <person name="Qu G."/>
            <person name="Chen S."/>
        </authorList>
    </citation>
    <scope>NUCLEOTIDE SEQUENCE</scope>
    <source>
        <strain evidence="1">SC-2020</strain>
    </source>
</reference>
<evidence type="ECO:0000313" key="1">
    <source>
        <dbReference type="EMBL" id="KAJ6974438.1"/>
    </source>
</evidence>
<accession>A0AAD6Q271</accession>